<keyword evidence="1" id="KW-0812">Transmembrane</keyword>
<dbReference type="Proteomes" id="UP000003448">
    <property type="component" value="Unassembled WGS sequence"/>
</dbReference>
<protein>
    <submittedName>
        <fullName evidence="2">Uncharacterized protein</fullName>
    </submittedName>
</protein>
<organism evidence="2 3">
    <name type="scientific">Micromonospora lupini str. Lupac 08</name>
    <dbReference type="NCBI Taxonomy" id="1150864"/>
    <lineage>
        <taxon>Bacteria</taxon>
        <taxon>Bacillati</taxon>
        <taxon>Actinomycetota</taxon>
        <taxon>Actinomycetes</taxon>
        <taxon>Micromonosporales</taxon>
        <taxon>Micromonosporaceae</taxon>
        <taxon>Micromonospora</taxon>
    </lineage>
</organism>
<keyword evidence="1" id="KW-0472">Membrane</keyword>
<evidence type="ECO:0000313" key="3">
    <source>
        <dbReference type="Proteomes" id="UP000003448"/>
    </source>
</evidence>
<keyword evidence="3" id="KW-1185">Reference proteome</keyword>
<keyword evidence="1" id="KW-1133">Transmembrane helix</keyword>
<gene>
    <name evidence="2" type="ORF">MILUP08_46049</name>
</gene>
<proteinExistence type="predicted"/>
<dbReference type="EMBL" id="CAIE01000039">
    <property type="protein sequence ID" value="CCH21155.1"/>
    <property type="molecule type" value="Genomic_DNA"/>
</dbReference>
<dbReference type="AlphaFoldDB" id="I0LBF8"/>
<evidence type="ECO:0000256" key="1">
    <source>
        <dbReference type="SAM" id="Phobius"/>
    </source>
</evidence>
<sequence length="146" mass="15776">MARRPRWQRILLPILMLLVLLVLPVGLGRNVIGAERVSIRVDSCDFGGPKATQRCRGTWHMSDGRVVTGPVGGGSPRAGERVDGWANGKRATVSLMAWLIAPLMVGSALFATMVALAVVFLKAGVQRVRRGRRPAPGELPVTDTER</sequence>
<name>I0LBF8_9ACTN</name>
<comment type="caution">
    <text evidence="2">The sequence shown here is derived from an EMBL/GenBank/DDBJ whole genome shotgun (WGS) entry which is preliminary data.</text>
</comment>
<accession>I0LBF8</accession>
<evidence type="ECO:0000313" key="2">
    <source>
        <dbReference type="EMBL" id="CCH21155.1"/>
    </source>
</evidence>
<reference evidence="3" key="1">
    <citation type="journal article" date="2012" name="J. Bacteriol.">
        <title>Genome Sequence of Micromonospora lupini Lupac 08, Isolated from Root Nodules of Lupinus angustifolius.</title>
        <authorList>
            <person name="Alonso-Vega P."/>
            <person name="Normand P."/>
            <person name="Bacigalupe R."/>
            <person name="Pujic P."/>
            <person name="Lajus A."/>
            <person name="Vallenet D."/>
            <person name="Carro L."/>
            <person name="Coll P."/>
            <person name="Trujillo M.E."/>
        </authorList>
    </citation>
    <scope>NUCLEOTIDE SEQUENCE [LARGE SCALE GENOMIC DNA]</scope>
    <source>
        <strain evidence="3">Lupac 08</strain>
    </source>
</reference>
<feature type="transmembrane region" description="Helical" evidence="1">
    <location>
        <begin position="95"/>
        <end position="121"/>
    </location>
</feature>